<feature type="region of interest" description="Disordered" evidence="2">
    <location>
        <begin position="26"/>
        <end position="138"/>
    </location>
</feature>
<feature type="compositionally biased region" description="Low complexity" evidence="2">
    <location>
        <begin position="123"/>
        <end position="133"/>
    </location>
</feature>
<organism evidence="3 4">
    <name type="scientific">Canis lupus familiaris</name>
    <name type="common">Dog</name>
    <name type="synonym">Canis familiaris</name>
    <dbReference type="NCBI Taxonomy" id="9615"/>
    <lineage>
        <taxon>Eukaryota</taxon>
        <taxon>Metazoa</taxon>
        <taxon>Chordata</taxon>
        <taxon>Craniata</taxon>
        <taxon>Vertebrata</taxon>
        <taxon>Euteleostomi</taxon>
        <taxon>Mammalia</taxon>
        <taxon>Eutheria</taxon>
        <taxon>Laurasiatheria</taxon>
        <taxon>Carnivora</taxon>
        <taxon>Caniformia</taxon>
        <taxon>Canidae</taxon>
        <taxon>Canis</taxon>
    </lineage>
</organism>
<dbReference type="AlphaFoldDB" id="A0A8C0QP43"/>
<proteinExistence type="inferred from homology"/>
<feature type="compositionally biased region" description="Low complexity" evidence="2">
    <location>
        <begin position="100"/>
        <end position="116"/>
    </location>
</feature>
<evidence type="ECO:0000256" key="1">
    <source>
        <dbReference type="ARBA" id="ARBA00007176"/>
    </source>
</evidence>
<accession>A0A8C0QP43</accession>
<evidence type="ECO:0000313" key="4">
    <source>
        <dbReference type="Proteomes" id="UP000694542"/>
    </source>
</evidence>
<dbReference type="PANTHER" id="PTHR18444">
    <property type="entry name" value="UPF0538 FAMILY MEMBER"/>
    <property type="match status" value="1"/>
</dbReference>
<dbReference type="Ensembl" id="ENSCAFT00040014637.1">
    <property type="protein sequence ID" value="ENSCAFP00040012655.1"/>
    <property type="gene ID" value="ENSCAFG00040007871.1"/>
</dbReference>
<name>A0A8C0QP43_CANLF</name>
<dbReference type="Proteomes" id="UP000694542">
    <property type="component" value="Chromosome 19"/>
</dbReference>
<reference evidence="3" key="2">
    <citation type="submission" date="2025-08" db="UniProtKB">
        <authorList>
            <consortium name="Ensembl"/>
        </authorList>
    </citation>
    <scope>IDENTIFICATION</scope>
</reference>
<sequence>PGFPAESAPRQLGSSCGCAAASASLSSAPRAPCRESELGGGQQARRGRGAESPRSRARRCLVPRGPRARQALYLRHAGGSRALGTAGGAAKSRKRRRSARLAAPLEAQPQAAPGRLPGRRRAANQQPAPAGGRAQRRRAARLAPTHVGLLARALAVRSRTGRREQEFLHMASKEVTITVRLIRSFEHRNFKPIVYHGVNLDQTTKEFIVFLKQDIPLRTSLPPPFRNYKYDKLKIVHQAHKAKLMKLKLHSSVKKIIRTTKLIPFHPGENLLGSSFLHTCIKLFIPLVCPFSFLLENSIFMRKTL</sequence>
<protein>
    <submittedName>
        <fullName evidence="3">Uncharacterized protein</fullName>
    </submittedName>
</protein>
<evidence type="ECO:0000256" key="2">
    <source>
        <dbReference type="SAM" id="MobiDB-lite"/>
    </source>
</evidence>
<reference evidence="3" key="1">
    <citation type="submission" date="2018-10" db="EMBL/GenBank/DDBJ databases">
        <title>De novo assembly of a Great Dane genome.</title>
        <authorList>
            <person name="Kidd J.M."/>
            <person name="Pendleton A.L."/>
            <person name="Shen F."/>
            <person name="Emery S."/>
        </authorList>
    </citation>
    <scope>NUCLEOTIDE SEQUENCE [LARGE SCALE GENOMIC DNA]</scope>
    <source>
        <strain evidence="3">Great Dane</strain>
    </source>
</reference>
<dbReference type="PANTHER" id="PTHR18444:SF9">
    <property type="entry name" value="UPF0538 PROTEIN C2ORF76"/>
    <property type="match status" value="1"/>
</dbReference>
<evidence type="ECO:0000313" key="3">
    <source>
        <dbReference type="Ensembl" id="ENSCAFP00040012655.1"/>
    </source>
</evidence>
<dbReference type="Pfam" id="PF10209">
    <property type="entry name" value="DUF2340"/>
    <property type="match status" value="1"/>
</dbReference>
<comment type="similarity">
    <text evidence="1">Belongs to the UPF0538 family.</text>
</comment>
<dbReference type="InterPro" id="IPR018794">
    <property type="entry name" value="UPF0538"/>
</dbReference>